<feature type="transmembrane region" description="Helical" evidence="9">
    <location>
        <begin position="913"/>
        <end position="938"/>
    </location>
</feature>
<evidence type="ECO:0000256" key="9">
    <source>
        <dbReference type="SAM" id="Phobius"/>
    </source>
</evidence>
<dbReference type="Pfam" id="PF00664">
    <property type="entry name" value="ABC_membrane"/>
    <property type="match status" value="2"/>
</dbReference>
<feature type="region of interest" description="Disordered" evidence="8">
    <location>
        <begin position="562"/>
        <end position="599"/>
    </location>
</feature>
<feature type="compositionally biased region" description="Polar residues" evidence="8">
    <location>
        <begin position="580"/>
        <end position="594"/>
    </location>
</feature>
<organism evidence="12 13">
    <name type="scientific">Sarocladium strictum</name>
    <name type="common">Black bundle disease fungus</name>
    <name type="synonym">Acremonium strictum</name>
    <dbReference type="NCBI Taxonomy" id="5046"/>
    <lineage>
        <taxon>Eukaryota</taxon>
        <taxon>Fungi</taxon>
        <taxon>Dikarya</taxon>
        <taxon>Ascomycota</taxon>
        <taxon>Pezizomycotina</taxon>
        <taxon>Sordariomycetes</taxon>
        <taxon>Hypocreomycetidae</taxon>
        <taxon>Hypocreales</taxon>
        <taxon>Sarocladiaceae</taxon>
        <taxon>Sarocladium</taxon>
    </lineage>
</organism>
<dbReference type="PROSITE" id="PS50929">
    <property type="entry name" value="ABC_TM1F"/>
    <property type="match status" value="2"/>
</dbReference>
<accession>A0AA39L418</accession>
<feature type="transmembrane region" description="Helical" evidence="9">
    <location>
        <begin position="1016"/>
        <end position="1033"/>
    </location>
</feature>
<reference evidence="12" key="1">
    <citation type="submission" date="2022-10" db="EMBL/GenBank/DDBJ databases">
        <title>Determination and structural analysis of whole genome sequence of Sarocladium strictum F4-1.</title>
        <authorList>
            <person name="Hu L."/>
            <person name="Jiang Y."/>
        </authorList>
    </citation>
    <scope>NUCLEOTIDE SEQUENCE</scope>
    <source>
        <strain evidence="12">F4-1</strain>
    </source>
</reference>
<dbReference type="Gene3D" id="1.20.1560.10">
    <property type="entry name" value="ABC transporter type 1, transmembrane domain"/>
    <property type="match status" value="2"/>
</dbReference>
<feature type="compositionally biased region" description="Basic and acidic residues" evidence="8">
    <location>
        <begin position="562"/>
        <end position="575"/>
    </location>
</feature>
<feature type="compositionally biased region" description="Acidic residues" evidence="8">
    <location>
        <begin position="49"/>
        <end position="61"/>
    </location>
</feature>
<dbReference type="PROSITE" id="PS50893">
    <property type="entry name" value="ABC_TRANSPORTER_2"/>
    <property type="match status" value="2"/>
</dbReference>
<dbReference type="CDD" id="cd03250">
    <property type="entry name" value="ABCC_MRP_domain1"/>
    <property type="match status" value="1"/>
</dbReference>
<evidence type="ECO:0000256" key="4">
    <source>
        <dbReference type="ARBA" id="ARBA00022741"/>
    </source>
</evidence>
<feature type="transmembrane region" description="Helical" evidence="9">
    <location>
        <begin position="1103"/>
        <end position="1121"/>
    </location>
</feature>
<feature type="compositionally biased region" description="Polar residues" evidence="8">
    <location>
        <begin position="70"/>
        <end position="90"/>
    </location>
</feature>
<dbReference type="PANTHER" id="PTHR24223">
    <property type="entry name" value="ATP-BINDING CASSETTE SUB-FAMILY C"/>
    <property type="match status" value="1"/>
</dbReference>
<keyword evidence="13" id="KW-1185">Reference proteome</keyword>
<feature type="transmembrane region" description="Helical" evidence="9">
    <location>
        <begin position="241"/>
        <end position="266"/>
    </location>
</feature>
<dbReference type="InterPro" id="IPR003593">
    <property type="entry name" value="AAA+_ATPase"/>
</dbReference>
<evidence type="ECO:0000256" key="2">
    <source>
        <dbReference type="ARBA" id="ARBA00022448"/>
    </source>
</evidence>
<feature type="domain" description="ABC transmembrane type-1" evidence="11">
    <location>
        <begin position="879"/>
        <end position="1154"/>
    </location>
</feature>
<keyword evidence="5" id="KW-0067">ATP-binding</keyword>
<feature type="transmembrane region" description="Helical" evidence="9">
    <location>
        <begin position="991"/>
        <end position="1010"/>
    </location>
</feature>
<gene>
    <name evidence="12" type="ORF">NLU13_9285</name>
</gene>
<evidence type="ECO:0000313" key="13">
    <source>
        <dbReference type="Proteomes" id="UP001175261"/>
    </source>
</evidence>
<evidence type="ECO:0000259" key="10">
    <source>
        <dbReference type="PROSITE" id="PS50893"/>
    </source>
</evidence>
<feature type="domain" description="ABC transporter" evidence="10">
    <location>
        <begin position="591"/>
        <end position="812"/>
    </location>
</feature>
<dbReference type="Pfam" id="PF00005">
    <property type="entry name" value="ABC_tran"/>
    <property type="match status" value="2"/>
</dbReference>
<dbReference type="FunFam" id="3.40.50.300:FF:002040">
    <property type="entry name" value="ABC multidrug transporter (Eurofung)"/>
    <property type="match status" value="1"/>
</dbReference>
<dbReference type="CDD" id="cd18597">
    <property type="entry name" value="ABC_6TM_YOR1_D1_like"/>
    <property type="match status" value="1"/>
</dbReference>
<dbReference type="GO" id="GO:0016020">
    <property type="term" value="C:membrane"/>
    <property type="evidence" value="ECO:0007669"/>
    <property type="project" value="UniProtKB-SubCell"/>
</dbReference>
<feature type="transmembrane region" description="Helical" evidence="9">
    <location>
        <begin position="455"/>
        <end position="480"/>
    </location>
</feature>
<evidence type="ECO:0000256" key="6">
    <source>
        <dbReference type="ARBA" id="ARBA00022989"/>
    </source>
</evidence>
<dbReference type="InterPro" id="IPR011527">
    <property type="entry name" value="ABC1_TM_dom"/>
</dbReference>
<evidence type="ECO:0000256" key="7">
    <source>
        <dbReference type="ARBA" id="ARBA00023136"/>
    </source>
</evidence>
<evidence type="ECO:0000256" key="1">
    <source>
        <dbReference type="ARBA" id="ARBA00004141"/>
    </source>
</evidence>
<dbReference type="Gene3D" id="3.40.50.300">
    <property type="entry name" value="P-loop containing nucleotide triphosphate hydrolases"/>
    <property type="match status" value="2"/>
</dbReference>
<dbReference type="GO" id="GO:0016887">
    <property type="term" value="F:ATP hydrolysis activity"/>
    <property type="evidence" value="ECO:0007669"/>
    <property type="project" value="InterPro"/>
</dbReference>
<dbReference type="GO" id="GO:0140359">
    <property type="term" value="F:ABC-type transporter activity"/>
    <property type="evidence" value="ECO:0007669"/>
    <property type="project" value="InterPro"/>
</dbReference>
<dbReference type="PROSITE" id="PS00211">
    <property type="entry name" value="ABC_TRANSPORTER_1"/>
    <property type="match status" value="2"/>
</dbReference>
<proteinExistence type="predicted"/>
<dbReference type="CDD" id="cd03244">
    <property type="entry name" value="ABCC_MRP_domain2"/>
    <property type="match status" value="1"/>
</dbReference>
<keyword evidence="7 9" id="KW-0472">Membrane</keyword>
<dbReference type="FunFam" id="3.40.50.300:FF:000565">
    <property type="entry name" value="ABC bile acid transporter"/>
    <property type="match status" value="1"/>
</dbReference>
<feature type="transmembrane region" description="Helical" evidence="9">
    <location>
        <begin position="196"/>
        <end position="221"/>
    </location>
</feature>
<dbReference type="FunFam" id="1.20.1560.10:FF:000010">
    <property type="entry name" value="Multidrug resistance-associated ABC transporter"/>
    <property type="match status" value="1"/>
</dbReference>
<evidence type="ECO:0000256" key="5">
    <source>
        <dbReference type="ARBA" id="ARBA00022840"/>
    </source>
</evidence>
<protein>
    <submittedName>
        <fullName evidence="12">Uncharacterized protein</fullName>
    </submittedName>
</protein>
<dbReference type="GO" id="GO:0005524">
    <property type="term" value="F:ATP binding"/>
    <property type="evidence" value="ECO:0007669"/>
    <property type="project" value="UniProtKB-KW"/>
</dbReference>
<keyword evidence="6 9" id="KW-1133">Transmembrane helix</keyword>
<dbReference type="SUPFAM" id="SSF90123">
    <property type="entry name" value="ABC transporter transmembrane region"/>
    <property type="match status" value="2"/>
</dbReference>
<feature type="compositionally biased region" description="Basic and acidic residues" evidence="8">
    <location>
        <begin position="1"/>
        <end position="10"/>
    </location>
</feature>
<name>A0AA39L418_SARSR</name>
<dbReference type="InterPro" id="IPR050173">
    <property type="entry name" value="ABC_transporter_C-like"/>
</dbReference>
<feature type="region of interest" description="Disordered" evidence="8">
    <location>
        <begin position="1450"/>
        <end position="1469"/>
    </location>
</feature>
<feature type="domain" description="ABC transporter" evidence="10">
    <location>
        <begin position="1190"/>
        <end position="1432"/>
    </location>
</feature>
<dbReference type="InterPro" id="IPR036640">
    <property type="entry name" value="ABC1_TM_sf"/>
</dbReference>
<dbReference type="SMART" id="SM00382">
    <property type="entry name" value="AAA"/>
    <property type="match status" value="2"/>
</dbReference>
<sequence length="1469" mass="163714">MTQHTDKELELQAPEPAAAAIAPTEVERRDDAGFPTSARDVDPRKSLEEQIEPADDDDTTQDDEKAVRPTLTQTRSHATTMSLATSTGPVTKQEKPWYRNLNPLRWGPIPSIPTEPIVSREAKAGFWSKLTFTWMGPLMTTGYKRPLHQNDIWSVHPDRAATPLTEKVRTSFKRRAERGDKFPLFWSLHEAFFFEFYLGGAAALLTVIFQVVAPFTLRYLIQYAADAWVANELGTPEPPVGHGIGLAIGITAMQVLQSFSVGHFIYNGMMVGGQSRGVLIGLIYEKAMILSPRARAGGQTKVAQTPQEGEKPSNKPKKSKKNPDPVRDGLGWGNGRIVNLMSVDTYRIDQANAMFHLVWTAPVAVLITLALLIVNLTYSALAGFALIAVVMPLLGRAVKSLLSRRKGINRITDQRVSLTQEILQAVRFVKFFGWEKAFMNRLGDIRRKEIRAIQYLLALRNLINAFSMAMPLFASMIAFICYSLTQKDMPPAQIFSSLALFNTLRIPLNLLPLVLGQVADAWGSMVRVQEFLLEEEMEEQILVDHKIEHAVEVRDASFTWERTRTQESETNEKAPKAKASPTTESGSQQNSPSEDSALVDERQPFKLNNLNFDIGRNELVAVIGGVGSGKSSLLGALAGDMRQTSGKVTFGATKAFCPQYAWIQNATLKKNITMGEEFHKEWYKEVIQACALQADLDMLPHGDQTEIGERGINISGGQKQRLNIARAIYFDADVVLMDDPLSAVDAHVGRHIFDNAILGLLKDKCRILATHQLWVLRRCDRIIWMENGTIQAIDTFDNLMQGNAAFRTLMETTDSEKKEPEDDIQNKVVDAVPDDKEKDKKNKKQAALMQQEERAVSSVPWSVYGAYIRASGSLINLPIILFLLVFTQGTNITTSLWLSYWTSNKFGLSTGTYIGVFAALGLFQAFMMFVFSVSLTLLGTQASKVMLKQAVYRVLRAPMSFFDTTPLGRITNRFSRDVDVMDNNLTDALRMYLFTIAMITSICGLIIAFFHYFAVALAPLYVLFILSAGYYRASAREVKRYESVQRSHVFAKFSEGLSGVASIRAYGLKDHFIQELRRSIDEMNAAYYLTFANQRWLSVRLDTIGNALVLTVGILVVTSRFNVNPSTGGLVLSYILAIVQMLQFSVRQLAEVENGMNAVERLHHYGTNLEEEAPEHTVEVRQSWPEKGEIVFDNVEMRYRENLPLVLSGFSMHVKGGERIGVVGRTGAGKSSIMSTLFRLVEISGGSINIDGINISTIGLHDLRSRLAIIPQDPTLFRGTVRSNLDPFNEHTDLELWSALRQADLIPADADPTDRQADSSRIHLDSVVEEDGLNFSLGQRQLMALARALVRNCQIIICDEATSSVDMETDDKIQNTIATGFRGKTLLCIAHRLRTIIGYDRICVMDAGQIAELDTPLELWRKGGIFRSMCDRSGIRMEDINGAREALAAMTEGAGPSTSSDFDDEKKEI</sequence>
<evidence type="ECO:0000259" key="11">
    <source>
        <dbReference type="PROSITE" id="PS50929"/>
    </source>
</evidence>
<feature type="transmembrane region" description="Helical" evidence="9">
    <location>
        <begin position="492"/>
        <end position="515"/>
    </location>
</feature>
<dbReference type="PANTHER" id="PTHR24223:SF464">
    <property type="entry name" value="ABC-TYPE TRANSPORTER CICA"/>
    <property type="match status" value="1"/>
</dbReference>
<dbReference type="CDD" id="cd18606">
    <property type="entry name" value="ABC_6TM_YOR1_D2_like"/>
    <property type="match status" value="1"/>
</dbReference>
<dbReference type="InterPro" id="IPR017871">
    <property type="entry name" value="ABC_transporter-like_CS"/>
</dbReference>
<dbReference type="SUPFAM" id="SSF52540">
    <property type="entry name" value="P-loop containing nucleoside triphosphate hydrolases"/>
    <property type="match status" value="2"/>
</dbReference>
<feature type="region of interest" description="Disordered" evidence="8">
    <location>
        <begin position="295"/>
        <end position="330"/>
    </location>
</feature>
<dbReference type="Proteomes" id="UP001175261">
    <property type="component" value="Unassembled WGS sequence"/>
</dbReference>
<comment type="caution">
    <text evidence="12">The sequence shown here is derived from an EMBL/GenBank/DDBJ whole genome shotgun (WGS) entry which is preliminary data.</text>
</comment>
<keyword evidence="4" id="KW-0547">Nucleotide-binding</keyword>
<feature type="domain" description="ABC transmembrane type-1" evidence="11">
    <location>
        <begin position="198"/>
        <end position="520"/>
    </location>
</feature>
<keyword evidence="3 9" id="KW-0812">Transmembrane</keyword>
<keyword evidence="2" id="KW-0813">Transport</keyword>
<dbReference type="EMBL" id="JAPDFR010000009">
    <property type="protein sequence ID" value="KAK0383372.1"/>
    <property type="molecule type" value="Genomic_DNA"/>
</dbReference>
<evidence type="ECO:0000256" key="3">
    <source>
        <dbReference type="ARBA" id="ARBA00022692"/>
    </source>
</evidence>
<evidence type="ECO:0000313" key="12">
    <source>
        <dbReference type="EMBL" id="KAK0383372.1"/>
    </source>
</evidence>
<dbReference type="InterPro" id="IPR027417">
    <property type="entry name" value="P-loop_NTPase"/>
</dbReference>
<feature type="region of interest" description="Disordered" evidence="8">
    <location>
        <begin position="1"/>
        <end position="94"/>
    </location>
</feature>
<feature type="compositionally biased region" description="Low complexity" evidence="8">
    <location>
        <begin position="13"/>
        <end position="23"/>
    </location>
</feature>
<feature type="transmembrane region" description="Helical" evidence="9">
    <location>
        <begin position="354"/>
        <end position="374"/>
    </location>
</feature>
<evidence type="ECO:0000256" key="8">
    <source>
        <dbReference type="SAM" id="MobiDB-lite"/>
    </source>
</evidence>
<feature type="transmembrane region" description="Helical" evidence="9">
    <location>
        <begin position="380"/>
        <end position="398"/>
    </location>
</feature>
<comment type="subcellular location">
    <subcellularLocation>
        <location evidence="1">Membrane</location>
        <topology evidence="1">Multi-pass membrane protein</topology>
    </subcellularLocation>
</comment>
<feature type="transmembrane region" description="Helical" evidence="9">
    <location>
        <begin position="879"/>
        <end position="901"/>
    </location>
</feature>
<feature type="compositionally biased region" description="Basic and acidic residues" evidence="8">
    <location>
        <begin position="39"/>
        <end position="48"/>
    </location>
</feature>
<dbReference type="InterPro" id="IPR003439">
    <property type="entry name" value="ABC_transporter-like_ATP-bd"/>
</dbReference>